<name>A0AAN6TP15_9PEZI</name>
<dbReference type="EMBL" id="MU853332">
    <property type="protein sequence ID" value="KAK4117520.1"/>
    <property type="molecule type" value="Genomic_DNA"/>
</dbReference>
<feature type="compositionally biased region" description="Low complexity" evidence="1">
    <location>
        <begin position="238"/>
        <end position="247"/>
    </location>
</feature>
<protein>
    <recommendedName>
        <fullName evidence="2">Transcription elongation factor Eaf N-terminal domain-containing protein</fullName>
    </recommendedName>
</protein>
<gene>
    <name evidence="3" type="ORF">N656DRAFT_793985</name>
</gene>
<proteinExistence type="predicted"/>
<comment type="caution">
    <text evidence="3">The sequence shown here is derived from an EMBL/GenBank/DDBJ whole genome shotgun (WGS) entry which is preliminary data.</text>
</comment>
<feature type="region of interest" description="Disordered" evidence="1">
    <location>
        <begin position="328"/>
        <end position="399"/>
    </location>
</feature>
<evidence type="ECO:0000256" key="1">
    <source>
        <dbReference type="SAM" id="MobiDB-lite"/>
    </source>
</evidence>
<dbReference type="Proteomes" id="UP001302812">
    <property type="component" value="Unassembled WGS sequence"/>
</dbReference>
<evidence type="ECO:0000259" key="2">
    <source>
        <dbReference type="Pfam" id="PF09816"/>
    </source>
</evidence>
<feature type="compositionally biased region" description="Acidic residues" evidence="1">
    <location>
        <begin position="340"/>
        <end position="376"/>
    </location>
</feature>
<reference evidence="3" key="1">
    <citation type="journal article" date="2023" name="Mol. Phylogenet. Evol.">
        <title>Genome-scale phylogeny and comparative genomics of the fungal order Sordariales.</title>
        <authorList>
            <person name="Hensen N."/>
            <person name="Bonometti L."/>
            <person name="Westerberg I."/>
            <person name="Brannstrom I.O."/>
            <person name="Guillou S."/>
            <person name="Cros-Aarteil S."/>
            <person name="Calhoun S."/>
            <person name="Haridas S."/>
            <person name="Kuo A."/>
            <person name="Mondo S."/>
            <person name="Pangilinan J."/>
            <person name="Riley R."/>
            <person name="LaButti K."/>
            <person name="Andreopoulos B."/>
            <person name="Lipzen A."/>
            <person name="Chen C."/>
            <person name="Yan M."/>
            <person name="Daum C."/>
            <person name="Ng V."/>
            <person name="Clum A."/>
            <person name="Steindorff A."/>
            <person name="Ohm R.A."/>
            <person name="Martin F."/>
            <person name="Silar P."/>
            <person name="Natvig D.O."/>
            <person name="Lalanne C."/>
            <person name="Gautier V."/>
            <person name="Ament-Velasquez S.L."/>
            <person name="Kruys A."/>
            <person name="Hutchinson M.I."/>
            <person name="Powell A.J."/>
            <person name="Barry K."/>
            <person name="Miller A.N."/>
            <person name="Grigoriev I.V."/>
            <person name="Debuchy R."/>
            <person name="Gladieux P."/>
            <person name="Hiltunen Thoren M."/>
            <person name="Johannesson H."/>
        </authorList>
    </citation>
    <scope>NUCLEOTIDE SEQUENCE</scope>
    <source>
        <strain evidence="3">CBS 508.74</strain>
    </source>
</reference>
<accession>A0AAN6TP15</accession>
<dbReference type="Pfam" id="PF09816">
    <property type="entry name" value="EAF"/>
    <property type="match status" value="1"/>
</dbReference>
<dbReference type="InterPro" id="IPR019194">
    <property type="entry name" value="Tscrpt_elong_fac_Eaf_N"/>
</dbReference>
<organism evidence="3 4">
    <name type="scientific">Canariomyces notabilis</name>
    <dbReference type="NCBI Taxonomy" id="2074819"/>
    <lineage>
        <taxon>Eukaryota</taxon>
        <taxon>Fungi</taxon>
        <taxon>Dikarya</taxon>
        <taxon>Ascomycota</taxon>
        <taxon>Pezizomycotina</taxon>
        <taxon>Sordariomycetes</taxon>
        <taxon>Sordariomycetidae</taxon>
        <taxon>Sordariales</taxon>
        <taxon>Chaetomiaceae</taxon>
        <taxon>Canariomyces</taxon>
    </lineage>
</organism>
<reference evidence="3" key="2">
    <citation type="submission" date="2023-05" db="EMBL/GenBank/DDBJ databases">
        <authorList>
            <consortium name="Lawrence Berkeley National Laboratory"/>
            <person name="Steindorff A."/>
            <person name="Hensen N."/>
            <person name="Bonometti L."/>
            <person name="Westerberg I."/>
            <person name="Brannstrom I.O."/>
            <person name="Guillou S."/>
            <person name="Cros-Aarteil S."/>
            <person name="Calhoun S."/>
            <person name="Haridas S."/>
            <person name="Kuo A."/>
            <person name="Mondo S."/>
            <person name="Pangilinan J."/>
            <person name="Riley R."/>
            <person name="Labutti K."/>
            <person name="Andreopoulos B."/>
            <person name="Lipzen A."/>
            <person name="Chen C."/>
            <person name="Yanf M."/>
            <person name="Daum C."/>
            <person name="Ng V."/>
            <person name="Clum A."/>
            <person name="Ohm R."/>
            <person name="Martin F."/>
            <person name="Silar P."/>
            <person name="Natvig D."/>
            <person name="Lalanne C."/>
            <person name="Gautier V."/>
            <person name="Ament-Velasquez S.L."/>
            <person name="Kruys A."/>
            <person name="Hutchinson M.I."/>
            <person name="Powell A.J."/>
            <person name="Barry K."/>
            <person name="Miller A.N."/>
            <person name="Grigoriev I.V."/>
            <person name="Debuchy R."/>
            <person name="Gladieux P."/>
            <person name="Thoren M.H."/>
            <person name="Johannesson H."/>
        </authorList>
    </citation>
    <scope>NUCLEOTIDE SEQUENCE</scope>
    <source>
        <strain evidence="3">CBS 508.74</strain>
    </source>
</reference>
<feature type="compositionally biased region" description="Acidic residues" evidence="1">
    <location>
        <begin position="255"/>
        <end position="270"/>
    </location>
</feature>
<dbReference type="RefSeq" id="XP_064675090.1">
    <property type="nucleotide sequence ID" value="XM_064817226.1"/>
</dbReference>
<feature type="compositionally biased region" description="Gly residues" evidence="1">
    <location>
        <begin position="378"/>
        <end position="392"/>
    </location>
</feature>
<keyword evidence="4" id="KW-1185">Reference proteome</keyword>
<dbReference type="AlphaFoldDB" id="A0AAN6TP15"/>
<dbReference type="GeneID" id="89941351"/>
<feature type="region of interest" description="Disordered" evidence="1">
    <location>
        <begin position="1"/>
        <end position="21"/>
    </location>
</feature>
<evidence type="ECO:0000313" key="3">
    <source>
        <dbReference type="EMBL" id="KAK4117520.1"/>
    </source>
</evidence>
<feature type="compositionally biased region" description="Polar residues" evidence="1">
    <location>
        <begin position="175"/>
        <end position="184"/>
    </location>
</feature>
<feature type="compositionally biased region" description="Low complexity" evidence="1">
    <location>
        <begin position="186"/>
        <end position="205"/>
    </location>
</feature>
<sequence length="458" mass="49178">MPILRFSSASISPPPPRQQRTMAASGIVDPTKPGKYPVILSDALLGKPSKEAYTAIRYNHRPTLSSETAPNTARLKKSGNDGSYNLGFDDQGNKYQYNGARTTDDGNYALIFDPARKAFVLHRIDSTFHMNLTRTPTETNAESLRKQFPQLEVKTGTSSKPQKGKGTTAAAEKSQAGSGSSKATPANKATSNTSKATTKSGTGKTDNSSSKPDNKTKQTKSISKSVALTLPSAPPPQQQQQQQQQKQQQKRAQGSDDEDEDDDDDADDVLTVEYPGGNPSSFQPPVSRAPPVAVTRRWSEFAREMQSETDDEGDEMMADADASVGLGLGLGIGAGAGREAEEEGYGGEEEGYEEEGYEEEGYEEEEEEEEEEDDEGQQGQGQGMRGLHGFGGSAAAAAANPVAVEPEVYTFDAGSEDGEGAEGDEDFGDLEADLEAEMLKEFDKVQDEGHESEVSEEE</sequence>
<feature type="domain" description="Transcription elongation factor Eaf N-terminal" evidence="2">
    <location>
        <begin position="36"/>
        <end position="136"/>
    </location>
</feature>
<evidence type="ECO:0000313" key="4">
    <source>
        <dbReference type="Proteomes" id="UP001302812"/>
    </source>
</evidence>
<feature type="region of interest" description="Disordered" evidence="1">
    <location>
        <begin position="136"/>
        <end position="293"/>
    </location>
</feature>